<proteinExistence type="predicted"/>
<organism evidence="2 3">
    <name type="scientific">Paenisporosarcina quisquiliarum</name>
    <dbReference type="NCBI Taxonomy" id="365346"/>
    <lineage>
        <taxon>Bacteria</taxon>
        <taxon>Bacillati</taxon>
        <taxon>Bacillota</taxon>
        <taxon>Bacilli</taxon>
        <taxon>Bacillales</taxon>
        <taxon>Caryophanaceae</taxon>
        <taxon>Paenisporosarcina</taxon>
    </lineage>
</organism>
<dbReference type="AlphaFoldDB" id="A0A9X3RBH5"/>
<feature type="transmembrane region" description="Helical" evidence="1">
    <location>
        <begin position="6"/>
        <end position="25"/>
    </location>
</feature>
<keyword evidence="1" id="KW-0472">Membrane</keyword>
<feature type="transmembrane region" description="Helical" evidence="1">
    <location>
        <begin position="37"/>
        <end position="62"/>
    </location>
</feature>
<keyword evidence="3" id="KW-1185">Reference proteome</keyword>
<accession>A0A9X3RBH5</accession>
<gene>
    <name evidence="2" type="ORF">M9R32_00210</name>
</gene>
<protein>
    <submittedName>
        <fullName evidence="2">BshB3 potential contributor to bacillithiol synthesis</fullName>
    </submittedName>
</protein>
<name>A0A9X3RBH5_9BACL</name>
<dbReference type="RefSeq" id="WP_269924733.1">
    <property type="nucleotide sequence ID" value="NZ_JAMKBJ010000001.1"/>
</dbReference>
<comment type="caution">
    <text evidence="2">The sequence shown here is derived from an EMBL/GenBank/DDBJ whole genome shotgun (WGS) entry which is preliminary data.</text>
</comment>
<sequence>MNILFLLIIVSIILIIALVSTLFVTKESDAVYSSEKSMNWLGLMYSALIPVIIVVALIFWFLN</sequence>
<evidence type="ECO:0000313" key="3">
    <source>
        <dbReference type="Proteomes" id="UP001152173"/>
    </source>
</evidence>
<keyword evidence="1" id="KW-1133">Transmembrane helix</keyword>
<dbReference type="EMBL" id="JAMKBJ010000001">
    <property type="protein sequence ID" value="MCZ8535605.1"/>
    <property type="molecule type" value="Genomic_DNA"/>
</dbReference>
<reference evidence="2" key="1">
    <citation type="submission" date="2022-05" db="EMBL/GenBank/DDBJ databases">
        <authorList>
            <person name="Colautti A."/>
            <person name="Iacumin L."/>
        </authorList>
    </citation>
    <scope>NUCLEOTIDE SEQUENCE</scope>
    <source>
        <strain evidence="2">SK 55</strain>
    </source>
</reference>
<dbReference type="Proteomes" id="UP001152173">
    <property type="component" value="Unassembled WGS sequence"/>
</dbReference>
<keyword evidence="1" id="KW-0812">Transmembrane</keyword>
<evidence type="ECO:0000313" key="2">
    <source>
        <dbReference type="EMBL" id="MCZ8535605.1"/>
    </source>
</evidence>
<evidence type="ECO:0000256" key="1">
    <source>
        <dbReference type="SAM" id="Phobius"/>
    </source>
</evidence>